<proteinExistence type="predicted"/>
<dbReference type="Proteomes" id="UP000655225">
    <property type="component" value="Unassembled WGS sequence"/>
</dbReference>
<dbReference type="InterPro" id="IPR003406">
    <property type="entry name" value="Glyco_trans_14"/>
</dbReference>
<keyword evidence="4" id="KW-0472">Membrane</keyword>
<gene>
    <name evidence="6" type="ORF">HHK36_010974</name>
</gene>
<organism evidence="6 7">
    <name type="scientific">Tetracentron sinense</name>
    <name type="common">Spur-leaf</name>
    <dbReference type="NCBI Taxonomy" id="13715"/>
    <lineage>
        <taxon>Eukaryota</taxon>
        <taxon>Viridiplantae</taxon>
        <taxon>Streptophyta</taxon>
        <taxon>Embryophyta</taxon>
        <taxon>Tracheophyta</taxon>
        <taxon>Spermatophyta</taxon>
        <taxon>Magnoliopsida</taxon>
        <taxon>Trochodendrales</taxon>
        <taxon>Trochodendraceae</taxon>
        <taxon>Tetracentron</taxon>
    </lineage>
</organism>
<evidence type="ECO:0000256" key="1">
    <source>
        <dbReference type="ARBA" id="ARBA00004606"/>
    </source>
</evidence>
<evidence type="ECO:0000256" key="3">
    <source>
        <dbReference type="ARBA" id="ARBA00022679"/>
    </source>
</evidence>
<evidence type="ECO:0000256" key="5">
    <source>
        <dbReference type="ARBA" id="ARBA00023180"/>
    </source>
</evidence>
<dbReference type="OrthoDB" id="2019572at2759"/>
<reference evidence="6 7" key="1">
    <citation type="submission" date="2020-04" db="EMBL/GenBank/DDBJ databases">
        <title>Plant Genome Project.</title>
        <authorList>
            <person name="Zhang R.-G."/>
        </authorList>
    </citation>
    <scope>NUCLEOTIDE SEQUENCE [LARGE SCALE GENOMIC DNA]</scope>
    <source>
        <strain evidence="6">YNK0</strain>
        <tissue evidence="6">Leaf</tissue>
    </source>
</reference>
<evidence type="ECO:0000313" key="7">
    <source>
        <dbReference type="Proteomes" id="UP000655225"/>
    </source>
</evidence>
<dbReference type="GO" id="GO:0015020">
    <property type="term" value="F:glucuronosyltransferase activity"/>
    <property type="evidence" value="ECO:0007669"/>
    <property type="project" value="InterPro"/>
</dbReference>
<comment type="caution">
    <text evidence="6">The sequence shown here is derived from an EMBL/GenBank/DDBJ whole genome shotgun (WGS) entry which is preliminary data.</text>
</comment>
<dbReference type="AlphaFoldDB" id="A0A834ZAH1"/>
<keyword evidence="3" id="KW-0808">Transferase</keyword>
<dbReference type="GO" id="GO:0016020">
    <property type="term" value="C:membrane"/>
    <property type="evidence" value="ECO:0007669"/>
    <property type="project" value="UniProtKB-SubCell"/>
</dbReference>
<name>A0A834ZAH1_TETSI</name>
<dbReference type="Pfam" id="PF02485">
    <property type="entry name" value="Branch"/>
    <property type="match status" value="1"/>
</dbReference>
<comment type="subcellular location">
    <subcellularLocation>
        <location evidence="1">Membrane</location>
        <topology evidence="1">Single-pass type II membrane protein</topology>
    </subcellularLocation>
</comment>
<evidence type="ECO:0000313" key="6">
    <source>
        <dbReference type="EMBL" id="KAF8402882.1"/>
    </source>
</evidence>
<protein>
    <submittedName>
        <fullName evidence="6">Uncharacterized protein</fullName>
    </submittedName>
</protein>
<dbReference type="OMA" id="MVIGNAD"/>
<dbReference type="PANTHER" id="PTHR45719">
    <property type="entry name" value="GLYCOSYLTRANSFERASE"/>
    <property type="match status" value="1"/>
</dbReference>
<evidence type="ECO:0000256" key="2">
    <source>
        <dbReference type="ARBA" id="ARBA00022676"/>
    </source>
</evidence>
<keyword evidence="2" id="KW-0328">Glycosyltransferase</keyword>
<keyword evidence="7" id="KW-1185">Reference proteome</keyword>
<sequence length="420" mass="48192">MKRSHLPFGLERKWLLPLIGSSVSSLILLLIFTLGHGKASSRTDFSSLERISTVSDRNPPFHGDGLGLPKLPRFAYLISGSKGDVLRLKRLLQATYHPRNYYLLHLDLEASENERLELAKYVKSDAVLQEFNNVRVVGKANRITYKGPTMIACTLHAVAILLKLAKEWDWFINLSAEDYPLFSQDDLLHIFSYLPRELNFLEHTSNIGWKEHQRARPIIIDPGLYHSKKSGVFSAKEKRAVPSSFKVFIGSAWVVLTRSYLEYCVWGWDNLPRTLLMYYTNFMSSPEGYFHTVICNSKDYQNTTVNQDLHYIRWDNPPKQHPINLTSEHFDDMVQSGAPFARKFAKEDPVLDRIDQELLKRSEGRFTPGGWCTGTSLLGRDPCAIYGNPEVIKPTVNSKRLEKLMVKLLDPENFRSKQCK</sequence>
<evidence type="ECO:0000256" key="4">
    <source>
        <dbReference type="ARBA" id="ARBA00023136"/>
    </source>
</evidence>
<dbReference type="EMBL" id="JABCRI010000007">
    <property type="protein sequence ID" value="KAF8402882.1"/>
    <property type="molecule type" value="Genomic_DNA"/>
</dbReference>
<keyword evidence="5" id="KW-0325">Glycoprotein</keyword>
<dbReference type="InterPro" id="IPR044610">
    <property type="entry name" value="GLCAT14A/B/C"/>
</dbReference>
<dbReference type="PANTHER" id="PTHR45719:SF8">
    <property type="entry name" value="BETA-GLUCURONOSYLTRANSFERASE GLCAT14C"/>
    <property type="match status" value="1"/>
</dbReference>
<accession>A0A834ZAH1</accession>